<accession>A0A7X3JYB7</accession>
<dbReference type="RefSeq" id="WP_157333804.1">
    <property type="nucleotide sequence ID" value="NZ_RHLK01000002.1"/>
</dbReference>
<dbReference type="InterPro" id="IPR000160">
    <property type="entry name" value="GGDEF_dom"/>
</dbReference>
<dbReference type="GO" id="GO:1902201">
    <property type="term" value="P:negative regulation of bacterial-type flagellum-dependent cell motility"/>
    <property type="evidence" value="ECO:0007669"/>
    <property type="project" value="TreeGrafter"/>
</dbReference>
<evidence type="ECO:0000256" key="1">
    <source>
        <dbReference type="SAM" id="Phobius"/>
    </source>
</evidence>
<keyword evidence="1" id="KW-0812">Transmembrane</keyword>
<keyword evidence="1" id="KW-0472">Membrane</keyword>
<feature type="transmembrane region" description="Helical" evidence="1">
    <location>
        <begin position="118"/>
        <end position="136"/>
    </location>
</feature>
<feature type="transmembrane region" description="Helical" evidence="1">
    <location>
        <begin position="173"/>
        <end position="192"/>
    </location>
</feature>
<keyword evidence="1" id="KW-1133">Transmembrane helix</keyword>
<feature type="transmembrane region" description="Helical" evidence="1">
    <location>
        <begin position="61"/>
        <end position="81"/>
    </location>
</feature>
<evidence type="ECO:0000313" key="3">
    <source>
        <dbReference type="EMBL" id="MVO98779.1"/>
    </source>
</evidence>
<feature type="domain" description="GGDEF" evidence="2">
    <location>
        <begin position="360"/>
        <end position="487"/>
    </location>
</feature>
<feature type="transmembrane region" description="Helical" evidence="1">
    <location>
        <begin position="93"/>
        <end position="112"/>
    </location>
</feature>
<proteinExistence type="predicted"/>
<dbReference type="PANTHER" id="PTHR45138">
    <property type="entry name" value="REGULATORY COMPONENTS OF SENSORY TRANSDUCTION SYSTEM"/>
    <property type="match status" value="1"/>
</dbReference>
<dbReference type="AlphaFoldDB" id="A0A7X3JYB7"/>
<dbReference type="PANTHER" id="PTHR45138:SF23">
    <property type="entry name" value="SIGNALING PROTEIN"/>
    <property type="match status" value="1"/>
</dbReference>
<feature type="transmembrane region" description="Helical" evidence="1">
    <location>
        <begin position="22"/>
        <end position="41"/>
    </location>
</feature>
<dbReference type="GO" id="GO:0005886">
    <property type="term" value="C:plasma membrane"/>
    <property type="evidence" value="ECO:0007669"/>
    <property type="project" value="TreeGrafter"/>
</dbReference>
<reference evidence="3 4" key="1">
    <citation type="journal article" date="2019" name="Microorganisms">
        <title>Paenibacillus lutrae sp. nov., A Chitinolytic Species Isolated from A River Otter in Castril Natural Park, Granada, Spain.</title>
        <authorList>
            <person name="Rodriguez M."/>
            <person name="Reina J.C."/>
            <person name="Bejar V."/>
            <person name="Llamas I."/>
        </authorList>
    </citation>
    <scope>NUCLEOTIDE SEQUENCE [LARGE SCALE GENOMIC DNA]</scope>
    <source>
        <strain evidence="3 4">N10</strain>
    </source>
</reference>
<organism evidence="3 4">
    <name type="scientific">Paenibacillus lutrae</name>
    <dbReference type="NCBI Taxonomy" id="2078573"/>
    <lineage>
        <taxon>Bacteria</taxon>
        <taxon>Bacillati</taxon>
        <taxon>Bacillota</taxon>
        <taxon>Bacilli</taxon>
        <taxon>Bacillales</taxon>
        <taxon>Paenibacillaceae</taxon>
        <taxon>Paenibacillus</taxon>
    </lineage>
</organism>
<dbReference type="InterPro" id="IPR035965">
    <property type="entry name" value="PAS-like_dom_sf"/>
</dbReference>
<keyword evidence="4" id="KW-1185">Reference proteome</keyword>
<dbReference type="InterPro" id="IPR029787">
    <property type="entry name" value="Nucleotide_cyclase"/>
</dbReference>
<dbReference type="GO" id="GO:0052621">
    <property type="term" value="F:diguanylate cyclase activity"/>
    <property type="evidence" value="ECO:0007669"/>
    <property type="project" value="TreeGrafter"/>
</dbReference>
<dbReference type="InterPro" id="IPR043128">
    <property type="entry name" value="Rev_trsase/Diguanyl_cyclase"/>
</dbReference>
<dbReference type="Pfam" id="PF00990">
    <property type="entry name" value="GGDEF"/>
    <property type="match status" value="1"/>
</dbReference>
<dbReference type="GO" id="GO:0043709">
    <property type="term" value="P:cell adhesion involved in single-species biofilm formation"/>
    <property type="evidence" value="ECO:0007669"/>
    <property type="project" value="TreeGrafter"/>
</dbReference>
<evidence type="ECO:0000313" key="4">
    <source>
        <dbReference type="Proteomes" id="UP000490800"/>
    </source>
</evidence>
<comment type="caution">
    <text evidence="3">The sequence shown here is derived from an EMBL/GenBank/DDBJ whole genome shotgun (WGS) entry which is preliminary data.</text>
</comment>
<gene>
    <name evidence="3" type="ORF">EDM21_04460</name>
</gene>
<sequence length="487" mass="56042">MTSYLQPSVARAVFDESHIRHLLLRIRFISILLILTYPYYFYIDFVQLRDFPFSGYRLGSILIHSASLPVSVLFLGLYRFYSRKPSFKKMIGPVLITHLYAGYYIGIGAVSSINSQSLTGNVDAYIIILLSTAIILPLKPRNFLFLLLSVHPLFLIVLFLTSDDKYTLLSKQTNTTATAVIAFFIVCTFYHFRQKDFTHTEMLHKQEESLRKLFAVNPYPLVLSRIRDDKILLLNAKAAEYYHIHSDNVSTIDAGITYRSRADQQAIMEELSRTGSIQNHICQLTLPQQTTKWAMINYEQIEFENESCILAGITDITELKKVEIELTKHASTDAMTGVLNRRHGLALLQEELLQAKELGSEFVVCFVDINNLKEVNDRYGHAEGDQLIHAACRVMQSGIDPQDYLFRYGGDEFVIVFHRSLADVRLIWRRIRGEIRKLNQFHRQPFTLSLSHGLFLFQSSMEVTVDDIIHAADSEMYKAKRLYKNNL</sequence>
<name>A0A7X3JYB7_9BACL</name>
<dbReference type="SUPFAM" id="SSF55073">
    <property type="entry name" value="Nucleotide cyclase"/>
    <property type="match status" value="1"/>
</dbReference>
<feature type="transmembrane region" description="Helical" evidence="1">
    <location>
        <begin position="143"/>
        <end position="161"/>
    </location>
</feature>
<dbReference type="PROSITE" id="PS50887">
    <property type="entry name" value="GGDEF"/>
    <property type="match status" value="1"/>
</dbReference>
<dbReference type="EMBL" id="RHLK01000002">
    <property type="protein sequence ID" value="MVO98779.1"/>
    <property type="molecule type" value="Genomic_DNA"/>
</dbReference>
<dbReference type="NCBIfam" id="TIGR00254">
    <property type="entry name" value="GGDEF"/>
    <property type="match status" value="1"/>
</dbReference>
<dbReference type="Gene3D" id="3.30.70.270">
    <property type="match status" value="1"/>
</dbReference>
<dbReference type="CDD" id="cd01949">
    <property type="entry name" value="GGDEF"/>
    <property type="match status" value="1"/>
</dbReference>
<dbReference type="Proteomes" id="UP000490800">
    <property type="component" value="Unassembled WGS sequence"/>
</dbReference>
<dbReference type="SUPFAM" id="SSF55785">
    <property type="entry name" value="PYP-like sensor domain (PAS domain)"/>
    <property type="match status" value="1"/>
</dbReference>
<protein>
    <submittedName>
        <fullName evidence="3">Diguanylate cyclase</fullName>
    </submittedName>
</protein>
<dbReference type="OrthoDB" id="9759607at2"/>
<evidence type="ECO:0000259" key="2">
    <source>
        <dbReference type="PROSITE" id="PS50887"/>
    </source>
</evidence>
<dbReference type="SMART" id="SM00267">
    <property type="entry name" value="GGDEF"/>
    <property type="match status" value="1"/>
</dbReference>
<dbReference type="InterPro" id="IPR050469">
    <property type="entry name" value="Diguanylate_Cyclase"/>
</dbReference>